<comment type="caution">
    <text evidence="1">The sequence shown here is derived from an EMBL/GenBank/DDBJ whole genome shotgun (WGS) entry which is preliminary data.</text>
</comment>
<evidence type="ECO:0000313" key="1">
    <source>
        <dbReference type="EMBL" id="KAI7728411.1"/>
    </source>
</evidence>
<gene>
    <name evidence="1" type="ORF">M8C21_006369</name>
</gene>
<keyword evidence="2" id="KW-1185">Reference proteome</keyword>
<accession>A0AAD5G5M6</accession>
<dbReference type="Proteomes" id="UP001206925">
    <property type="component" value="Unassembled WGS sequence"/>
</dbReference>
<dbReference type="AlphaFoldDB" id="A0AAD5G5M6"/>
<evidence type="ECO:0000313" key="2">
    <source>
        <dbReference type="Proteomes" id="UP001206925"/>
    </source>
</evidence>
<name>A0AAD5G5M6_AMBAR</name>
<feature type="non-terminal residue" evidence="1">
    <location>
        <position position="82"/>
    </location>
</feature>
<organism evidence="1 2">
    <name type="scientific">Ambrosia artemisiifolia</name>
    <name type="common">Common ragweed</name>
    <dbReference type="NCBI Taxonomy" id="4212"/>
    <lineage>
        <taxon>Eukaryota</taxon>
        <taxon>Viridiplantae</taxon>
        <taxon>Streptophyta</taxon>
        <taxon>Embryophyta</taxon>
        <taxon>Tracheophyta</taxon>
        <taxon>Spermatophyta</taxon>
        <taxon>Magnoliopsida</taxon>
        <taxon>eudicotyledons</taxon>
        <taxon>Gunneridae</taxon>
        <taxon>Pentapetalae</taxon>
        <taxon>asterids</taxon>
        <taxon>campanulids</taxon>
        <taxon>Asterales</taxon>
        <taxon>Asteraceae</taxon>
        <taxon>Asteroideae</taxon>
        <taxon>Heliantheae alliance</taxon>
        <taxon>Heliantheae</taxon>
        <taxon>Ambrosia</taxon>
    </lineage>
</organism>
<protein>
    <submittedName>
        <fullName evidence="1">Uncharacterized protein</fullName>
    </submittedName>
</protein>
<sequence length="82" mass="9523">VLQTYTRERMLEMLSRDNDFTDAKLSSTFAYTLSFNVDMYWSCKGNKFICRKLLGKGIAIELLLARTNDGKYFIIKVETLVI</sequence>
<proteinExistence type="predicted"/>
<dbReference type="EMBL" id="JAMZMK010011220">
    <property type="protein sequence ID" value="KAI7728411.1"/>
    <property type="molecule type" value="Genomic_DNA"/>
</dbReference>
<reference evidence="1" key="1">
    <citation type="submission" date="2022-06" db="EMBL/GenBank/DDBJ databases">
        <title>Uncovering the hologenomic basis of an extraordinary plant invasion.</title>
        <authorList>
            <person name="Bieker V.C."/>
            <person name="Martin M.D."/>
            <person name="Gilbert T."/>
            <person name="Hodgins K."/>
            <person name="Battlay P."/>
            <person name="Petersen B."/>
            <person name="Wilson J."/>
        </authorList>
    </citation>
    <scope>NUCLEOTIDE SEQUENCE</scope>
    <source>
        <strain evidence="1">AA19_3_7</strain>
        <tissue evidence="1">Leaf</tissue>
    </source>
</reference>